<keyword evidence="2" id="KW-1185">Reference proteome</keyword>
<comment type="caution">
    <text evidence="1">The sequence shown here is derived from an EMBL/GenBank/DDBJ whole genome shotgun (WGS) entry which is preliminary data.</text>
</comment>
<accession>A0A9N9JIT1</accession>
<evidence type="ECO:0000313" key="2">
    <source>
        <dbReference type="Proteomes" id="UP000789396"/>
    </source>
</evidence>
<sequence length="45" mass="5234">QIVTLWGRSSHIYQEQIVSSWVGMTQLGIIPYDPSDELLHFYLVI</sequence>
<reference evidence="1" key="1">
    <citation type="submission" date="2021-06" db="EMBL/GenBank/DDBJ databases">
        <authorList>
            <person name="Kallberg Y."/>
            <person name="Tangrot J."/>
            <person name="Rosling A."/>
        </authorList>
    </citation>
    <scope>NUCLEOTIDE SEQUENCE</scope>
    <source>
        <strain evidence="1">IN212</strain>
    </source>
</reference>
<name>A0A9N9JIT1_9GLOM</name>
<gene>
    <name evidence="1" type="ORF">RFULGI_LOCUS15855</name>
</gene>
<evidence type="ECO:0000313" key="1">
    <source>
        <dbReference type="EMBL" id="CAG8781344.1"/>
    </source>
</evidence>
<organism evidence="1 2">
    <name type="scientific">Racocetra fulgida</name>
    <dbReference type="NCBI Taxonomy" id="60492"/>
    <lineage>
        <taxon>Eukaryota</taxon>
        <taxon>Fungi</taxon>
        <taxon>Fungi incertae sedis</taxon>
        <taxon>Mucoromycota</taxon>
        <taxon>Glomeromycotina</taxon>
        <taxon>Glomeromycetes</taxon>
        <taxon>Diversisporales</taxon>
        <taxon>Gigasporaceae</taxon>
        <taxon>Racocetra</taxon>
    </lineage>
</organism>
<feature type="non-terminal residue" evidence="1">
    <location>
        <position position="45"/>
    </location>
</feature>
<feature type="non-terminal residue" evidence="1">
    <location>
        <position position="1"/>
    </location>
</feature>
<proteinExistence type="predicted"/>
<dbReference type="EMBL" id="CAJVPZ010053064">
    <property type="protein sequence ID" value="CAG8781344.1"/>
    <property type="molecule type" value="Genomic_DNA"/>
</dbReference>
<protein>
    <submittedName>
        <fullName evidence="1">13609_t:CDS:1</fullName>
    </submittedName>
</protein>
<dbReference type="Proteomes" id="UP000789396">
    <property type="component" value="Unassembled WGS sequence"/>
</dbReference>
<dbReference type="AlphaFoldDB" id="A0A9N9JIT1"/>